<dbReference type="AlphaFoldDB" id="A0A382ZLR3"/>
<reference evidence="1" key="1">
    <citation type="submission" date="2018-05" db="EMBL/GenBank/DDBJ databases">
        <authorList>
            <person name="Lanie J.A."/>
            <person name="Ng W.-L."/>
            <person name="Kazmierczak K.M."/>
            <person name="Andrzejewski T.M."/>
            <person name="Davidsen T.M."/>
            <person name="Wayne K.J."/>
            <person name="Tettelin H."/>
            <person name="Glass J.I."/>
            <person name="Rusch D."/>
            <person name="Podicherti R."/>
            <person name="Tsui H.-C.T."/>
            <person name="Winkler M.E."/>
        </authorList>
    </citation>
    <scope>NUCLEOTIDE SEQUENCE</scope>
</reference>
<gene>
    <name evidence="1" type="ORF">METZ01_LOCUS448879</name>
</gene>
<evidence type="ECO:0000313" key="1">
    <source>
        <dbReference type="EMBL" id="SVD96025.1"/>
    </source>
</evidence>
<protein>
    <submittedName>
        <fullName evidence="1">Uncharacterized protein</fullName>
    </submittedName>
</protein>
<dbReference type="EMBL" id="UINC01184692">
    <property type="protein sequence ID" value="SVD96025.1"/>
    <property type="molecule type" value="Genomic_DNA"/>
</dbReference>
<proteinExistence type="predicted"/>
<accession>A0A382ZLR3</accession>
<feature type="non-terminal residue" evidence="1">
    <location>
        <position position="30"/>
    </location>
</feature>
<sequence>MTASKKFQQTSPYESPWSIRSRLKRFLWEI</sequence>
<name>A0A382ZLR3_9ZZZZ</name>
<organism evidence="1">
    <name type="scientific">marine metagenome</name>
    <dbReference type="NCBI Taxonomy" id="408172"/>
    <lineage>
        <taxon>unclassified sequences</taxon>
        <taxon>metagenomes</taxon>
        <taxon>ecological metagenomes</taxon>
    </lineage>
</organism>